<dbReference type="KEGG" id="din:Selin_1716"/>
<dbReference type="HOGENOM" id="CLU_1150409_0_0_0"/>
<dbReference type="Proteomes" id="UP000002572">
    <property type="component" value="Chromosome"/>
</dbReference>
<evidence type="ECO:0000313" key="2">
    <source>
        <dbReference type="Proteomes" id="UP000002572"/>
    </source>
</evidence>
<organism evidence="1 2">
    <name type="scientific">Desulfurispirillum indicum (strain ATCC BAA-1389 / DSM 22839 / S5)</name>
    <dbReference type="NCBI Taxonomy" id="653733"/>
    <lineage>
        <taxon>Bacteria</taxon>
        <taxon>Pseudomonadati</taxon>
        <taxon>Chrysiogenota</taxon>
        <taxon>Chrysiogenia</taxon>
        <taxon>Chrysiogenales</taxon>
        <taxon>Chrysiogenaceae</taxon>
        <taxon>Desulfurispirillum</taxon>
    </lineage>
</organism>
<accession>E6W0V0</accession>
<evidence type="ECO:0000313" key="1">
    <source>
        <dbReference type="EMBL" id="ADU66445.1"/>
    </source>
</evidence>
<reference evidence="1 2" key="1">
    <citation type="submission" date="2010-12" db="EMBL/GenBank/DDBJ databases">
        <title>Complete sequence of Desulfurispirillum indicum S5.</title>
        <authorList>
            <consortium name="US DOE Joint Genome Institute"/>
            <person name="Lucas S."/>
            <person name="Copeland A."/>
            <person name="Lapidus A."/>
            <person name="Cheng J.-F."/>
            <person name="Goodwin L."/>
            <person name="Pitluck S."/>
            <person name="Chertkov O."/>
            <person name="Held B."/>
            <person name="Detter J.C."/>
            <person name="Han C."/>
            <person name="Tapia R."/>
            <person name="Land M."/>
            <person name="Hauser L."/>
            <person name="Kyrpides N."/>
            <person name="Ivanova N."/>
            <person name="Mikhailova N."/>
            <person name="Haggblom M."/>
            <person name="Rauschenbach I."/>
            <person name="Bini E."/>
            <person name="Woyke T."/>
        </authorList>
    </citation>
    <scope>NUCLEOTIDE SEQUENCE [LARGE SCALE GENOMIC DNA]</scope>
    <source>
        <strain evidence="2">ATCC BAA-1389 / DSM 22839 / S5</strain>
    </source>
</reference>
<sequence>MGFSAWVAQSHQVGSQTRQALEEIRVSLDFVTRQLERAVPGSLVISPDGSEVEFLHSAYQGILDRVDGSQLSDGTVTSEGKARFRIFHLDSPATLVAHDYAFTGTPEYSASLTNPGLQFVAPEFCNAVISSVCAATVTAMEALHFSIEDSSFTPYGGMIYFLADYRARLQVREYGEGHGLFLDLCRSSHMFSNCWQNARAFLVVANVQNLRFRDHGAGRVEVRLTSSALPAAPQARLVVSP</sequence>
<gene>
    <name evidence="1" type="ordered locus">Selin_1716</name>
</gene>
<dbReference type="EMBL" id="CP002432">
    <property type="protein sequence ID" value="ADU66445.1"/>
    <property type="molecule type" value="Genomic_DNA"/>
</dbReference>
<proteinExistence type="predicted"/>
<dbReference type="AlphaFoldDB" id="E6W0V0"/>
<dbReference type="InParanoid" id="E6W0V0"/>
<dbReference type="STRING" id="653733.Selin_1716"/>
<protein>
    <submittedName>
        <fullName evidence="1">Uncharacterized protein</fullName>
    </submittedName>
</protein>
<name>E6W0V0_DESIS</name>
<keyword evidence="2" id="KW-1185">Reference proteome</keyword>